<dbReference type="EMBL" id="FMZP01000001">
    <property type="protein sequence ID" value="SDB98066.1"/>
    <property type="molecule type" value="Genomic_DNA"/>
</dbReference>
<dbReference type="AlphaFoldDB" id="A0A1I0ADG4"/>
<organism evidence="2 3">
    <name type="scientific">Natrinema hispanicum</name>
    <dbReference type="NCBI Taxonomy" id="392421"/>
    <lineage>
        <taxon>Archaea</taxon>
        <taxon>Methanobacteriati</taxon>
        <taxon>Methanobacteriota</taxon>
        <taxon>Stenosarchaea group</taxon>
        <taxon>Halobacteria</taxon>
        <taxon>Halobacteriales</taxon>
        <taxon>Natrialbaceae</taxon>
        <taxon>Natrinema</taxon>
    </lineage>
</organism>
<evidence type="ECO:0000313" key="3">
    <source>
        <dbReference type="Proteomes" id="UP000199320"/>
    </source>
</evidence>
<evidence type="ECO:0000313" key="1">
    <source>
        <dbReference type="EMBL" id="SDB98066.1"/>
    </source>
</evidence>
<proteinExistence type="predicted"/>
<sequence length="213" mass="22731">MTIDLPAAVADDWRRLGTQTEKRRLALMTITAETTVFEHRPTADALEQLHTSGSIPARSLFLIELQLNPSLSTMGVSPSGALGMAAPKARTGFVETIEDDGIIVGDERTSEHIDRPDGTVGHLTVFEASYPIDGDSEPDGNDADAEAATVDAEAHIAIWPAAETYVMAGGLVPLEAPDEPATLEAALDIDPARDREAIVDLFRGLDLEATDED</sequence>
<protein>
    <submittedName>
        <fullName evidence="2">Uncharacterized protein</fullName>
    </submittedName>
</protein>
<dbReference type="RefSeq" id="WP_092930076.1">
    <property type="nucleotide sequence ID" value="NZ_FMZP01000001.1"/>
</dbReference>
<dbReference type="Proteomes" id="UP000199320">
    <property type="component" value="Unassembled WGS sequence"/>
</dbReference>
<name>A0A1I0ADG4_9EURY</name>
<dbReference type="Proteomes" id="UP000324021">
    <property type="component" value="Unassembled WGS sequence"/>
</dbReference>
<accession>A0A1I0ADG4</accession>
<evidence type="ECO:0000313" key="4">
    <source>
        <dbReference type="Proteomes" id="UP000324021"/>
    </source>
</evidence>
<reference evidence="3 4" key="2">
    <citation type="submission" date="2016-10" db="EMBL/GenBank/DDBJ databases">
        <authorList>
            <person name="Varghese N."/>
            <person name="Submissions S."/>
        </authorList>
    </citation>
    <scope>NUCLEOTIDE SEQUENCE [LARGE SCALE GENOMIC DNA]</scope>
    <source>
        <strain evidence="1 4">CDM_1</strain>
        <strain evidence="3">CDM_6</strain>
    </source>
</reference>
<keyword evidence="3" id="KW-1185">Reference proteome</keyword>
<reference evidence="2" key="1">
    <citation type="submission" date="2016-10" db="EMBL/GenBank/DDBJ databases">
        <authorList>
            <person name="de Groot N.N."/>
        </authorList>
    </citation>
    <scope>NUCLEOTIDE SEQUENCE [LARGE SCALE GENOMIC DNA]</scope>
    <source>
        <strain evidence="2">CDM_6</strain>
    </source>
</reference>
<dbReference type="Pfam" id="PF20127">
    <property type="entry name" value="DUF6517"/>
    <property type="match status" value="1"/>
</dbReference>
<dbReference type="STRING" id="392421.SAMN04488694_102329"/>
<dbReference type="EMBL" id="FOIC01000002">
    <property type="protein sequence ID" value="SES92285.1"/>
    <property type="molecule type" value="Genomic_DNA"/>
</dbReference>
<dbReference type="OrthoDB" id="169585at2157"/>
<dbReference type="InterPro" id="IPR045396">
    <property type="entry name" value="DUF6517"/>
</dbReference>
<evidence type="ECO:0000313" key="2">
    <source>
        <dbReference type="EMBL" id="SES92285.1"/>
    </source>
</evidence>
<gene>
    <name evidence="2" type="ORF">SAMN04488694_102329</name>
    <name evidence="1" type="ORF">SAMN05192552_100120</name>
</gene>